<protein>
    <submittedName>
        <fullName evidence="3">Protein-transmembrane prediction</fullName>
    </submittedName>
</protein>
<organism evidence="3 4">
    <name type="scientific">Draconibacterium sediminis</name>
    <dbReference type="NCBI Taxonomy" id="1544798"/>
    <lineage>
        <taxon>Bacteria</taxon>
        <taxon>Pseudomonadati</taxon>
        <taxon>Bacteroidota</taxon>
        <taxon>Bacteroidia</taxon>
        <taxon>Marinilabiliales</taxon>
        <taxon>Prolixibacteraceae</taxon>
        <taxon>Draconibacterium</taxon>
    </lineage>
</organism>
<proteinExistence type="predicted"/>
<feature type="chain" id="PRO_5002330837" evidence="1">
    <location>
        <begin position="19"/>
        <end position="217"/>
    </location>
</feature>
<keyword evidence="3" id="KW-0472">Membrane</keyword>
<dbReference type="EMBL" id="JRHC01000009">
    <property type="protein sequence ID" value="KJF41759.1"/>
    <property type="molecule type" value="Genomic_DNA"/>
</dbReference>
<dbReference type="OrthoDB" id="9804083at2"/>
<reference evidence="3 4" key="1">
    <citation type="submission" date="2014-09" db="EMBL/GenBank/DDBJ databases">
        <title>Draft Genome Sequence of Draconibacterium sp. JN14CK-3.</title>
        <authorList>
            <person name="Dong C."/>
            <person name="Lai Q."/>
            <person name="Shao Z."/>
        </authorList>
    </citation>
    <scope>NUCLEOTIDE SEQUENCE [LARGE SCALE GENOMIC DNA]</scope>
    <source>
        <strain evidence="3 4">JN14CK-3</strain>
    </source>
</reference>
<keyword evidence="4" id="KW-1185">Reference proteome</keyword>
<evidence type="ECO:0000256" key="1">
    <source>
        <dbReference type="SAM" id="SignalP"/>
    </source>
</evidence>
<dbReference type="STRING" id="1544798.LH29_23850"/>
<dbReference type="Proteomes" id="UP000032544">
    <property type="component" value="Unassembled WGS sequence"/>
</dbReference>
<keyword evidence="1" id="KW-0732">Signal</keyword>
<keyword evidence="3" id="KW-0812">Transmembrane</keyword>
<gene>
    <name evidence="3" type="ORF">LH29_23850</name>
</gene>
<evidence type="ECO:0000313" key="4">
    <source>
        <dbReference type="Proteomes" id="UP000032544"/>
    </source>
</evidence>
<sequence length="217" mass="24732">MKLSFLFLFLLFTLGVAAQGSSVKIALLKYNGGGDWYSDPTALPNLIEFCNENLNTNINPEPSTIEIGSPELFNFPFVHLTGHGNIILSESDAMNLRVYLEGGGFLHIDDNYGLDEYIRREMKKVFPDKEFVELPPSHEIFHQKYDFNEGIPKIHEHDNKPPQAFGLFVDDRLVCFYTYETDLGDGWEDIDVHHDPEDLRQKALKMGANIIAYVFGQ</sequence>
<dbReference type="RefSeq" id="WP_045033651.1">
    <property type="nucleotide sequence ID" value="NZ_JRHC01000009.1"/>
</dbReference>
<dbReference type="Gene3D" id="3.40.50.12140">
    <property type="entry name" value="Domain of unknown function DUF4159"/>
    <property type="match status" value="1"/>
</dbReference>
<name>A0A0D8J4T8_9BACT</name>
<comment type="caution">
    <text evidence="3">The sequence shown here is derived from an EMBL/GenBank/DDBJ whole genome shotgun (WGS) entry which is preliminary data.</text>
</comment>
<dbReference type="InterPro" id="IPR025297">
    <property type="entry name" value="DUF4159"/>
</dbReference>
<accession>A0A0D8J4T8</accession>
<evidence type="ECO:0000259" key="2">
    <source>
        <dbReference type="Pfam" id="PF13709"/>
    </source>
</evidence>
<evidence type="ECO:0000313" key="3">
    <source>
        <dbReference type="EMBL" id="KJF41759.1"/>
    </source>
</evidence>
<dbReference type="AlphaFoldDB" id="A0A0D8J4T8"/>
<dbReference type="PATRIC" id="fig|1544798.3.peg.4956"/>
<dbReference type="Pfam" id="PF13709">
    <property type="entry name" value="DUF4159"/>
    <property type="match status" value="1"/>
</dbReference>
<feature type="signal peptide" evidence="1">
    <location>
        <begin position="1"/>
        <end position="18"/>
    </location>
</feature>
<feature type="domain" description="DUF4159" evidence="2">
    <location>
        <begin position="24"/>
        <end position="215"/>
    </location>
</feature>